<dbReference type="EMBL" id="JAACXV010000147">
    <property type="protein sequence ID" value="KAF7282979.1"/>
    <property type="molecule type" value="Genomic_DNA"/>
</dbReference>
<feature type="region of interest" description="Disordered" evidence="1">
    <location>
        <begin position="1"/>
        <end position="31"/>
    </location>
</feature>
<name>A0A834INA9_RHYFE</name>
<comment type="caution">
    <text evidence="2">The sequence shown here is derived from an EMBL/GenBank/DDBJ whole genome shotgun (WGS) entry which is preliminary data.</text>
</comment>
<evidence type="ECO:0000313" key="3">
    <source>
        <dbReference type="Proteomes" id="UP000625711"/>
    </source>
</evidence>
<dbReference type="Proteomes" id="UP000625711">
    <property type="component" value="Unassembled WGS sequence"/>
</dbReference>
<proteinExistence type="predicted"/>
<reference evidence="2" key="1">
    <citation type="submission" date="2020-08" db="EMBL/GenBank/DDBJ databases">
        <title>Genome sequencing and assembly of the red palm weevil Rhynchophorus ferrugineus.</title>
        <authorList>
            <person name="Dias G.B."/>
            <person name="Bergman C.M."/>
            <person name="Manee M."/>
        </authorList>
    </citation>
    <scope>NUCLEOTIDE SEQUENCE</scope>
    <source>
        <strain evidence="2">AA-2017</strain>
        <tissue evidence="2">Whole larva</tissue>
    </source>
</reference>
<evidence type="ECO:0000313" key="2">
    <source>
        <dbReference type="EMBL" id="KAF7282979.1"/>
    </source>
</evidence>
<feature type="compositionally biased region" description="Basic and acidic residues" evidence="1">
    <location>
        <begin position="15"/>
        <end position="31"/>
    </location>
</feature>
<sequence>MRTKKKSFKLLVKQSESKAKAETSQELKEQTPDTETIRLFAQVQPVKVPRMLSGLQRAFVLFNRLLMKIKKQLDGDALVVVKSVRRQSGTAAPKGAAPS</sequence>
<accession>A0A834INA9</accession>
<keyword evidence="3" id="KW-1185">Reference proteome</keyword>
<evidence type="ECO:0000256" key="1">
    <source>
        <dbReference type="SAM" id="MobiDB-lite"/>
    </source>
</evidence>
<organism evidence="2 3">
    <name type="scientific">Rhynchophorus ferrugineus</name>
    <name type="common">Red palm weevil</name>
    <name type="synonym">Curculio ferrugineus</name>
    <dbReference type="NCBI Taxonomy" id="354439"/>
    <lineage>
        <taxon>Eukaryota</taxon>
        <taxon>Metazoa</taxon>
        <taxon>Ecdysozoa</taxon>
        <taxon>Arthropoda</taxon>
        <taxon>Hexapoda</taxon>
        <taxon>Insecta</taxon>
        <taxon>Pterygota</taxon>
        <taxon>Neoptera</taxon>
        <taxon>Endopterygota</taxon>
        <taxon>Coleoptera</taxon>
        <taxon>Polyphaga</taxon>
        <taxon>Cucujiformia</taxon>
        <taxon>Curculionidae</taxon>
        <taxon>Dryophthorinae</taxon>
        <taxon>Rhynchophorus</taxon>
    </lineage>
</organism>
<gene>
    <name evidence="2" type="ORF">GWI33_001612</name>
</gene>
<dbReference type="AlphaFoldDB" id="A0A834INA9"/>
<protein>
    <submittedName>
        <fullName evidence="2">Uncharacterized protein</fullName>
    </submittedName>
</protein>